<gene>
    <name evidence="3" type="ORF">D9758_001458</name>
</gene>
<dbReference type="EMBL" id="JAACJM010000004">
    <property type="protein sequence ID" value="KAF5373101.1"/>
    <property type="molecule type" value="Genomic_DNA"/>
</dbReference>
<evidence type="ECO:0000256" key="2">
    <source>
        <dbReference type="SAM" id="SignalP"/>
    </source>
</evidence>
<organism evidence="3 4">
    <name type="scientific">Tetrapyrgos nigripes</name>
    <dbReference type="NCBI Taxonomy" id="182062"/>
    <lineage>
        <taxon>Eukaryota</taxon>
        <taxon>Fungi</taxon>
        <taxon>Dikarya</taxon>
        <taxon>Basidiomycota</taxon>
        <taxon>Agaricomycotina</taxon>
        <taxon>Agaricomycetes</taxon>
        <taxon>Agaricomycetidae</taxon>
        <taxon>Agaricales</taxon>
        <taxon>Marasmiineae</taxon>
        <taxon>Marasmiaceae</taxon>
        <taxon>Tetrapyrgos</taxon>
    </lineage>
</organism>
<dbReference type="SUPFAM" id="SSF102198">
    <property type="entry name" value="Putative cyclase"/>
    <property type="match status" value="1"/>
</dbReference>
<dbReference type="AlphaFoldDB" id="A0A8H5LXL5"/>
<evidence type="ECO:0000256" key="1">
    <source>
        <dbReference type="ARBA" id="ARBA00007865"/>
    </source>
</evidence>
<sequence length="375" mass="41478">MFLLEFTAFAFLLCVFPAKATPIPDARALVSRQFNASDMYANWPTYEQLPLHPSFPTKAAWGVWGSDDELGALNHITPETIKAALAEVQEGIAINLNLDLDVPHPPLVPSRTPMVHTFLAQEGYQDDILTINTQISTQFDGLRHFPYSTNADVSTYQFYNDLITFDEIFSAEGITTLGIQNAANKGIAGRGVLLDWAGWMESRNESFDALGARNITVDDLDAVAEWQGMNPNSTSSGPGFTRPGDFLIIRTGFGKQYAALPKHEQMIVPFRENSTIIGVETSDKTLAWIWEKKLALVGADNFSFEAFPTVRRVQDGRGLHEVFISGWGQNIVELLDLEKLAETCHRLSRFTFFFTIQVLNVGGGVASPPNAMAIL</sequence>
<dbReference type="Pfam" id="PF04199">
    <property type="entry name" value="Cyclase"/>
    <property type="match status" value="1"/>
</dbReference>
<accession>A0A8H5LXL5</accession>
<feature type="signal peptide" evidence="2">
    <location>
        <begin position="1"/>
        <end position="20"/>
    </location>
</feature>
<dbReference type="InterPro" id="IPR007325">
    <property type="entry name" value="KFase/CYL"/>
</dbReference>
<dbReference type="PANTHER" id="PTHR34861">
    <property type="match status" value="1"/>
</dbReference>
<proteinExistence type="inferred from homology"/>
<evidence type="ECO:0000313" key="4">
    <source>
        <dbReference type="Proteomes" id="UP000559256"/>
    </source>
</evidence>
<reference evidence="3 4" key="1">
    <citation type="journal article" date="2020" name="ISME J.">
        <title>Uncovering the hidden diversity of litter-decomposition mechanisms in mushroom-forming fungi.</title>
        <authorList>
            <person name="Floudas D."/>
            <person name="Bentzer J."/>
            <person name="Ahren D."/>
            <person name="Johansson T."/>
            <person name="Persson P."/>
            <person name="Tunlid A."/>
        </authorList>
    </citation>
    <scope>NUCLEOTIDE SEQUENCE [LARGE SCALE GENOMIC DNA]</scope>
    <source>
        <strain evidence="3 4">CBS 291.85</strain>
    </source>
</reference>
<dbReference type="Gene3D" id="3.50.30.50">
    <property type="entry name" value="Putative cyclase"/>
    <property type="match status" value="1"/>
</dbReference>
<dbReference type="Proteomes" id="UP000559256">
    <property type="component" value="Unassembled WGS sequence"/>
</dbReference>
<evidence type="ECO:0008006" key="5">
    <source>
        <dbReference type="Google" id="ProtNLM"/>
    </source>
</evidence>
<feature type="chain" id="PRO_5034789645" description="Cyclase" evidence="2">
    <location>
        <begin position="21"/>
        <end position="375"/>
    </location>
</feature>
<keyword evidence="4" id="KW-1185">Reference proteome</keyword>
<dbReference type="PANTHER" id="PTHR34861:SF11">
    <property type="entry name" value="CYCLASE"/>
    <property type="match status" value="1"/>
</dbReference>
<dbReference type="GO" id="GO:0019441">
    <property type="term" value="P:L-tryptophan catabolic process to kynurenine"/>
    <property type="evidence" value="ECO:0007669"/>
    <property type="project" value="InterPro"/>
</dbReference>
<evidence type="ECO:0000313" key="3">
    <source>
        <dbReference type="EMBL" id="KAF5373101.1"/>
    </source>
</evidence>
<comment type="caution">
    <text evidence="3">The sequence shown here is derived from an EMBL/GenBank/DDBJ whole genome shotgun (WGS) entry which is preliminary data.</text>
</comment>
<protein>
    <recommendedName>
        <fullName evidence="5">Cyclase</fullName>
    </recommendedName>
</protein>
<name>A0A8H5LXL5_9AGAR</name>
<dbReference type="OrthoDB" id="5396at2759"/>
<keyword evidence="2" id="KW-0732">Signal</keyword>
<comment type="similarity">
    <text evidence="1">Belongs to the Cyclase 1 superfamily.</text>
</comment>
<dbReference type="InterPro" id="IPR037175">
    <property type="entry name" value="KFase_sf"/>
</dbReference>
<dbReference type="GO" id="GO:0004061">
    <property type="term" value="F:arylformamidase activity"/>
    <property type="evidence" value="ECO:0007669"/>
    <property type="project" value="InterPro"/>
</dbReference>